<dbReference type="EMBL" id="CP011494">
    <property type="protein sequence ID" value="AKO53477.1"/>
    <property type="molecule type" value="Genomic_DNA"/>
</dbReference>
<keyword evidence="2" id="KW-1185">Reference proteome</keyword>
<proteinExistence type="predicted"/>
<dbReference type="STRING" id="330734.ABA45_14490"/>
<dbReference type="AlphaFoldDB" id="A0A0H4IES0"/>
<name>A0A0H4IES0_9GAMM</name>
<reference evidence="1 2" key="1">
    <citation type="submission" date="2015-05" db="EMBL/GenBank/DDBJ databases">
        <title>Complete genome of Marinobacter psychrophilus strain 20041T isolated from sea-ice of the Canadian Basin.</title>
        <authorList>
            <person name="Song L."/>
            <person name="Ren L."/>
            <person name="Yu Y."/>
            <person name="Wang X."/>
        </authorList>
    </citation>
    <scope>NUCLEOTIDE SEQUENCE [LARGE SCALE GENOMIC DNA]</scope>
    <source>
        <strain evidence="1 2">20041</strain>
    </source>
</reference>
<sequence>MLLVENIDDFSGIFDNRINSILDLYPQTVAIDVADIAEAQQLLVEMITFPIIQLFLPARRQWLATLDFLLPARW</sequence>
<dbReference type="KEGG" id="mpq:ABA45_14490"/>
<gene>
    <name evidence="1" type="ORF">ABA45_14490</name>
</gene>
<organism evidence="1 2">
    <name type="scientific">Marinobacter psychrophilus</name>
    <dbReference type="NCBI Taxonomy" id="330734"/>
    <lineage>
        <taxon>Bacteria</taxon>
        <taxon>Pseudomonadati</taxon>
        <taxon>Pseudomonadota</taxon>
        <taxon>Gammaproteobacteria</taxon>
        <taxon>Pseudomonadales</taxon>
        <taxon>Marinobacteraceae</taxon>
        <taxon>Marinobacter</taxon>
    </lineage>
</organism>
<protein>
    <submittedName>
        <fullName evidence="1">Uncharacterized protein</fullName>
    </submittedName>
</protein>
<evidence type="ECO:0000313" key="1">
    <source>
        <dbReference type="EMBL" id="AKO53477.1"/>
    </source>
</evidence>
<dbReference type="Proteomes" id="UP000036406">
    <property type="component" value="Chromosome"/>
</dbReference>
<evidence type="ECO:0000313" key="2">
    <source>
        <dbReference type="Proteomes" id="UP000036406"/>
    </source>
</evidence>
<accession>A0A0H4IES0</accession>
<dbReference type="PATRIC" id="fig|330734.3.peg.3049"/>